<evidence type="ECO:0000256" key="2">
    <source>
        <dbReference type="ARBA" id="ARBA00004459"/>
    </source>
</evidence>
<evidence type="ECO:0000256" key="6">
    <source>
        <dbReference type="ARBA" id="ARBA00023237"/>
    </source>
</evidence>
<evidence type="ECO:0000256" key="3">
    <source>
        <dbReference type="ARBA" id="ARBA00022729"/>
    </source>
</evidence>
<keyword evidence="10" id="KW-0614">Plasmid</keyword>
<comment type="subcellular location">
    <subcellularLocation>
        <location evidence="2 8">Cell outer membrane</location>
        <topology evidence="2 8">Lipid-anchor</topology>
    </subcellularLocation>
</comment>
<proteinExistence type="predicted"/>
<keyword evidence="7 8" id="KW-0449">Lipoprotein</keyword>
<keyword evidence="5 8" id="KW-0564">Palmitate</keyword>
<evidence type="ECO:0000256" key="8">
    <source>
        <dbReference type="RuleBase" id="RU363105"/>
    </source>
</evidence>
<dbReference type="AlphaFoldDB" id="W5T2A4"/>
<organism evidence="10">
    <name type="scientific">Borrelia coriaceae ATCC 43381</name>
    <dbReference type="NCBI Taxonomy" id="1408429"/>
    <lineage>
        <taxon>Bacteria</taxon>
        <taxon>Pseudomonadati</taxon>
        <taxon>Spirochaetota</taxon>
        <taxon>Spirochaetia</taxon>
        <taxon>Spirochaetales</taxon>
        <taxon>Borreliaceae</taxon>
        <taxon>Borrelia</taxon>
    </lineage>
</organism>
<sequence>MKINIKNINIKSICATLFISLFLSCNNGIEELEKRNTFLSSLANLGNDFLNIFTSFGDSFGGVLGFNKDTKKSEVGDYFKKIQETIQGTKDKLNKIVADMKRENNPNVAATEAAVNKLVSEKLDKIINGAKAVSEAIGTTGETPLGDVASASSRGNAGDKVDDIVKGLGEIIEVVLKDDKGKTIGNHEAGDDKKAEDNRSARSSNAGEVGKLFDGTTGPSSTDDKKAANDAAKAVGAVTGADILQAISIGVSGKAAKLAVNNAAHGSLGVTSPKDAEVAGGIALRAMAKGGKFANGSNSVDDAIKGAATSAVTKALNTLTVAIRKTIGTGLKTVKEAMEINPNDTPITSEVSDAIK</sequence>
<evidence type="ECO:0000256" key="7">
    <source>
        <dbReference type="ARBA" id="ARBA00023288"/>
    </source>
</evidence>
<dbReference type="PROSITE" id="PS51257">
    <property type="entry name" value="PROKAR_LIPOPROTEIN"/>
    <property type="match status" value="1"/>
</dbReference>
<dbReference type="InterPro" id="IPR000680">
    <property type="entry name" value="Borrelia_lipo"/>
</dbReference>
<keyword evidence="3" id="KW-0732">Signal</keyword>
<accession>W5T2A4</accession>
<name>W5T2A4_9SPIR</name>
<evidence type="ECO:0000256" key="4">
    <source>
        <dbReference type="ARBA" id="ARBA00023136"/>
    </source>
</evidence>
<evidence type="ECO:0000256" key="9">
    <source>
        <dbReference type="SAM" id="MobiDB-lite"/>
    </source>
</evidence>
<dbReference type="GO" id="GO:0009279">
    <property type="term" value="C:cell outer membrane"/>
    <property type="evidence" value="ECO:0007669"/>
    <property type="project" value="UniProtKB-SubCell"/>
</dbReference>
<evidence type="ECO:0000313" key="10">
    <source>
        <dbReference type="EMBL" id="AHH11436.1"/>
    </source>
</evidence>
<dbReference type="HOGENOM" id="CLU_054711_0_1_12"/>
<feature type="compositionally biased region" description="Basic and acidic residues" evidence="9">
    <location>
        <begin position="188"/>
        <end position="200"/>
    </location>
</feature>
<dbReference type="Pfam" id="PF00921">
    <property type="entry name" value="Lipoprotein_2"/>
    <property type="match status" value="1"/>
</dbReference>
<reference evidence="10" key="1">
    <citation type="submission" date="2013-04" db="EMBL/GenBank/DDBJ databases">
        <title>Comparative Genomics of Relapsing Fever Spirochetes.</title>
        <authorList>
            <person name="Schwan T.G."/>
            <person name="Raffel S.J."/>
            <person name="Porcella S.F."/>
            <person name="Martens C.A."/>
            <person name="Bruno D.P."/>
            <person name="Ricklefs S.M."/>
            <person name="Barbian K.B."/>
        </authorList>
    </citation>
    <scope>NUCLEOTIDE SEQUENCE</scope>
    <source>
        <strain evidence="10">Co53</strain>
        <plasmid evidence="10">unnamed</plasmid>
    </source>
</reference>
<evidence type="ECO:0000256" key="5">
    <source>
        <dbReference type="ARBA" id="ARBA00023139"/>
    </source>
</evidence>
<dbReference type="SUPFAM" id="SSF74748">
    <property type="entry name" value="Variable surface antigen VlsE"/>
    <property type="match status" value="1"/>
</dbReference>
<protein>
    <recommendedName>
        <fullName evidence="8">Variable large protein</fullName>
    </recommendedName>
</protein>
<evidence type="ECO:0000256" key="1">
    <source>
        <dbReference type="ARBA" id="ARBA00003932"/>
    </source>
</evidence>
<gene>
    <name evidence="10" type="ORF">BCO_0127207</name>
</gene>
<dbReference type="RefSeq" id="WP_041178852.1">
    <property type="nucleotide sequence ID" value="NZ_CP005753.1"/>
</dbReference>
<comment type="function">
    <text evidence="1 8">The Vlp and Vsp proteins are antigenically distinct proteins, only one vlp or vsp gene is transcriptionally active at any one time. Switching between these genes is a mechanism of host immune response evasion.</text>
</comment>
<keyword evidence="4 8" id="KW-0472">Membrane</keyword>
<dbReference type="EMBL" id="CP005753">
    <property type="protein sequence ID" value="AHH11436.1"/>
    <property type="molecule type" value="Genomic_DNA"/>
</dbReference>
<keyword evidence="6 8" id="KW-0998">Cell outer membrane</keyword>
<feature type="region of interest" description="Disordered" evidence="9">
    <location>
        <begin position="182"/>
        <end position="226"/>
    </location>
</feature>
<geneLocation type="plasmid" evidence="10">
    <name>unnamed</name>
</geneLocation>